<dbReference type="GO" id="GO:0044281">
    <property type="term" value="P:small molecule metabolic process"/>
    <property type="evidence" value="ECO:0007669"/>
    <property type="project" value="UniProtKB-ARBA"/>
</dbReference>
<evidence type="ECO:0000256" key="3">
    <source>
        <dbReference type="ARBA" id="ARBA00022801"/>
    </source>
</evidence>
<proteinExistence type="predicted"/>
<evidence type="ECO:0000256" key="1">
    <source>
        <dbReference type="ARBA" id="ARBA00001946"/>
    </source>
</evidence>
<dbReference type="SFLD" id="SFLDG01129">
    <property type="entry name" value="C1.5:_HAD__Beta-PGM__Phosphata"/>
    <property type="match status" value="1"/>
</dbReference>
<dbReference type="SUPFAM" id="SSF56784">
    <property type="entry name" value="HAD-like"/>
    <property type="match status" value="1"/>
</dbReference>
<reference evidence="6" key="1">
    <citation type="submission" date="2017-02" db="EMBL/GenBank/DDBJ databases">
        <authorList>
            <person name="Varghese N."/>
            <person name="Submissions S."/>
        </authorList>
    </citation>
    <scope>NUCLEOTIDE SEQUENCE [LARGE SCALE GENOMIC DNA]</scope>
    <source>
        <strain evidence="6">DSM 24967</strain>
    </source>
</reference>
<keyword evidence="3 5" id="KW-0378">Hydrolase</keyword>
<dbReference type="GO" id="GO:0016791">
    <property type="term" value="F:phosphatase activity"/>
    <property type="evidence" value="ECO:0007669"/>
    <property type="project" value="TreeGrafter"/>
</dbReference>
<dbReference type="Proteomes" id="UP000190852">
    <property type="component" value="Unassembled WGS sequence"/>
</dbReference>
<dbReference type="EMBL" id="FUYQ01000009">
    <property type="protein sequence ID" value="SKB52545.1"/>
    <property type="molecule type" value="Genomic_DNA"/>
</dbReference>
<dbReference type="PANTHER" id="PTHR46470:SF2">
    <property type="entry name" value="GLYCERALDEHYDE 3-PHOSPHATE PHOSPHATASE"/>
    <property type="match status" value="1"/>
</dbReference>
<accession>A0A1T5BZK0</accession>
<organism evidence="5 6">
    <name type="scientific">Parabacteroides chartae</name>
    <dbReference type="NCBI Taxonomy" id="1037355"/>
    <lineage>
        <taxon>Bacteria</taxon>
        <taxon>Pseudomonadati</taxon>
        <taxon>Bacteroidota</taxon>
        <taxon>Bacteroidia</taxon>
        <taxon>Bacteroidales</taxon>
        <taxon>Tannerellaceae</taxon>
        <taxon>Parabacteroides</taxon>
    </lineage>
</organism>
<dbReference type="InterPro" id="IPR036412">
    <property type="entry name" value="HAD-like_sf"/>
</dbReference>
<dbReference type="NCBIfam" id="TIGR01509">
    <property type="entry name" value="HAD-SF-IA-v3"/>
    <property type="match status" value="1"/>
</dbReference>
<gene>
    <name evidence="5" type="ORF">SAMN05660349_01609</name>
</gene>
<comment type="cofactor">
    <cofactor evidence="1">
        <name>Mg(2+)</name>
        <dbReference type="ChEBI" id="CHEBI:18420"/>
    </cofactor>
</comment>
<evidence type="ECO:0000313" key="6">
    <source>
        <dbReference type="Proteomes" id="UP000190852"/>
    </source>
</evidence>
<dbReference type="GO" id="GO:0046872">
    <property type="term" value="F:metal ion binding"/>
    <property type="evidence" value="ECO:0007669"/>
    <property type="project" value="UniProtKB-KW"/>
</dbReference>
<keyword evidence="2" id="KW-0479">Metal-binding</keyword>
<dbReference type="SFLD" id="SFLDS00003">
    <property type="entry name" value="Haloacid_Dehalogenase"/>
    <property type="match status" value="1"/>
</dbReference>
<dbReference type="PRINTS" id="PR00413">
    <property type="entry name" value="HADHALOGNASE"/>
</dbReference>
<sequence length="233" mass="25880">MIKGLIFDYGATIDSNGTHWAEVIWNQYQTAGVPISKANFRDAYVYAERALAVNPYIKPEDNFLRLMQVKIRIEFDYLLGEGILSKNDTTDSVIDTIATGCYEDARKSVEAAKATLDVLSARYPMVLVSNFYGNIQAVLDDFKLTSYFPVVIESAVVGVRKPDPAIFRLGVEALALQPEEVVVIGDSYRKDIQPAQSLGCDTIWIKGAGWDDSEAAVHHDKIITDIAQLQELL</sequence>
<dbReference type="AlphaFoldDB" id="A0A1T5BZK0"/>
<evidence type="ECO:0000256" key="4">
    <source>
        <dbReference type="ARBA" id="ARBA00022842"/>
    </source>
</evidence>
<protein>
    <submittedName>
        <fullName evidence="5">Putative hydrolase of the HAD superfamily</fullName>
    </submittedName>
</protein>
<dbReference type="Pfam" id="PF00702">
    <property type="entry name" value="Hydrolase"/>
    <property type="match status" value="1"/>
</dbReference>
<dbReference type="PANTHER" id="PTHR46470">
    <property type="entry name" value="N-ACYLNEURAMINATE-9-PHOSPHATASE"/>
    <property type="match status" value="1"/>
</dbReference>
<dbReference type="InterPro" id="IPR023214">
    <property type="entry name" value="HAD_sf"/>
</dbReference>
<dbReference type="InterPro" id="IPR006439">
    <property type="entry name" value="HAD-SF_hydro_IA"/>
</dbReference>
<keyword evidence="4" id="KW-0460">Magnesium</keyword>
<evidence type="ECO:0000313" key="5">
    <source>
        <dbReference type="EMBL" id="SKB52545.1"/>
    </source>
</evidence>
<name>A0A1T5BZK0_9BACT</name>
<dbReference type="Gene3D" id="3.40.50.1000">
    <property type="entry name" value="HAD superfamily/HAD-like"/>
    <property type="match status" value="1"/>
</dbReference>
<keyword evidence="6" id="KW-1185">Reference proteome</keyword>
<dbReference type="RefSeq" id="WP_079683171.1">
    <property type="nucleotide sequence ID" value="NZ_FUYQ01000009.1"/>
</dbReference>
<dbReference type="InterPro" id="IPR051400">
    <property type="entry name" value="HAD-like_hydrolase"/>
</dbReference>
<dbReference type="NCBIfam" id="TIGR01549">
    <property type="entry name" value="HAD-SF-IA-v1"/>
    <property type="match status" value="1"/>
</dbReference>
<evidence type="ECO:0000256" key="2">
    <source>
        <dbReference type="ARBA" id="ARBA00022723"/>
    </source>
</evidence>